<proteinExistence type="inferred from homology"/>
<evidence type="ECO:0000313" key="5">
    <source>
        <dbReference type="EMBL" id="KAF2198644.1"/>
    </source>
</evidence>
<dbReference type="SUPFAM" id="SSF101690">
    <property type="entry name" value="PAZ domain"/>
    <property type="match status" value="1"/>
</dbReference>
<dbReference type="InterPro" id="IPR012337">
    <property type="entry name" value="RNaseH-like_sf"/>
</dbReference>
<dbReference type="SMART" id="SM00949">
    <property type="entry name" value="PAZ"/>
    <property type="match status" value="1"/>
</dbReference>
<feature type="domain" description="Piwi" evidence="4">
    <location>
        <begin position="596"/>
        <end position="901"/>
    </location>
</feature>
<dbReference type="AlphaFoldDB" id="A0A9P4JI24"/>
<dbReference type="PANTHER" id="PTHR22891">
    <property type="entry name" value="EUKARYOTIC TRANSLATION INITIATION FACTOR 2C"/>
    <property type="match status" value="1"/>
</dbReference>
<protein>
    <submittedName>
        <fullName evidence="5">Piwi-domain-containing protein</fullName>
    </submittedName>
</protein>
<gene>
    <name evidence="5" type="ORF">GQ43DRAFT_378132</name>
</gene>
<dbReference type="Pfam" id="PF16486">
    <property type="entry name" value="ArgoN"/>
    <property type="match status" value="1"/>
</dbReference>
<dbReference type="InterPro" id="IPR014811">
    <property type="entry name" value="ArgoL1"/>
</dbReference>
<dbReference type="SMART" id="SM01163">
    <property type="entry name" value="DUF1785"/>
    <property type="match status" value="1"/>
</dbReference>
<keyword evidence="6" id="KW-1185">Reference proteome</keyword>
<dbReference type="EMBL" id="ML994128">
    <property type="protein sequence ID" value="KAF2198644.1"/>
    <property type="molecule type" value="Genomic_DNA"/>
</dbReference>
<dbReference type="CDD" id="cd02846">
    <property type="entry name" value="PAZ_argonaute_like"/>
    <property type="match status" value="1"/>
</dbReference>
<dbReference type="Gene3D" id="3.30.420.10">
    <property type="entry name" value="Ribonuclease H-like superfamily/Ribonuclease H"/>
    <property type="match status" value="1"/>
</dbReference>
<feature type="compositionally biased region" description="Basic residues" evidence="2">
    <location>
        <begin position="324"/>
        <end position="334"/>
    </location>
</feature>
<dbReference type="GO" id="GO:0003723">
    <property type="term" value="F:RNA binding"/>
    <property type="evidence" value="ECO:0007669"/>
    <property type="project" value="InterPro"/>
</dbReference>
<dbReference type="Gene3D" id="3.40.50.2300">
    <property type="match status" value="1"/>
</dbReference>
<dbReference type="InterPro" id="IPR036085">
    <property type="entry name" value="PAZ_dom_sf"/>
</dbReference>
<dbReference type="OrthoDB" id="10252740at2759"/>
<dbReference type="Pfam" id="PF02170">
    <property type="entry name" value="PAZ"/>
    <property type="match status" value="1"/>
</dbReference>
<name>A0A9P4JI24_9PLEO</name>
<organism evidence="5 6">
    <name type="scientific">Delitschia confertaspora ATCC 74209</name>
    <dbReference type="NCBI Taxonomy" id="1513339"/>
    <lineage>
        <taxon>Eukaryota</taxon>
        <taxon>Fungi</taxon>
        <taxon>Dikarya</taxon>
        <taxon>Ascomycota</taxon>
        <taxon>Pezizomycotina</taxon>
        <taxon>Dothideomycetes</taxon>
        <taxon>Pleosporomycetidae</taxon>
        <taxon>Pleosporales</taxon>
        <taxon>Delitschiaceae</taxon>
        <taxon>Delitschia</taxon>
    </lineage>
</organism>
<evidence type="ECO:0000256" key="2">
    <source>
        <dbReference type="SAM" id="MobiDB-lite"/>
    </source>
</evidence>
<dbReference type="CDD" id="cd04657">
    <property type="entry name" value="Piwi_ago-like"/>
    <property type="match status" value="1"/>
</dbReference>
<dbReference type="Pfam" id="PF02171">
    <property type="entry name" value="Piwi"/>
    <property type="match status" value="1"/>
</dbReference>
<dbReference type="SMART" id="SM00950">
    <property type="entry name" value="Piwi"/>
    <property type="match status" value="1"/>
</dbReference>
<comment type="caution">
    <text evidence="5">The sequence shown here is derived from an EMBL/GenBank/DDBJ whole genome shotgun (WGS) entry which is preliminary data.</text>
</comment>
<dbReference type="Proteomes" id="UP000799536">
    <property type="component" value="Unassembled WGS sequence"/>
</dbReference>
<evidence type="ECO:0000259" key="3">
    <source>
        <dbReference type="PROSITE" id="PS50821"/>
    </source>
</evidence>
<dbReference type="InterPro" id="IPR003100">
    <property type="entry name" value="PAZ_dom"/>
</dbReference>
<dbReference type="InterPro" id="IPR036397">
    <property type="entry name" value="RNaseH_sf"/>
</dbReference>
<evidence type="ECO:0000259" key="4">
    <source>
        <dbReference type="PROSITE" id="PS50822"/>
    </source>
</evidence>
<reference evidence="5" key="1">
    <citation type="journal article" date="2020" name="Stud. Mycol.">
        <title>101 Dothideomycetes genomes: a test case for predicting lifestyles and emergence of pathogens.</title>
        <authorList>
            <person name="Haridas S."/>
            <person name="Albert R."/>
            <person name="Binder M."/>
            <person name="Bloem J."/>
            <person name="Labutti K."/>
            <person name="Salamov A."/>
            <person name="Andreopoulos B."/>
            <person name="Baker S."/>
            <person name="Barry K."/>
            <person name="Bills G."/>
            <person name="Bluhm B."/>
            <person name="Cannon C."/>
            <person name="Castanera R."/>
            <person name="Culley D."/>
            <person name="Daum C."/>
            <person name="Ezra D."/>
            <person name="Gonzalez J."/>
            <person name="Henrissat B."/>
            <person name="Kuo A."/>
            <person name="Liang C."/>
            <person name="Lipzen A."/>
            <person name="Lutzoni F."/>
            <person name="Magnuson J."/>
            <person name="Mondo S."/>
            <person name="Nolan M."/>
            <person name="Ohm R."/>
            <person name="Pangilinan J."/>
            <person name="Park H.-J."/>
            <person name="Ramirez L."/>
            <person name="Alfaro M."/>
            <person name="Sun H."/>
            <person name="Tritt A."/>
            <person name="Yoshinaga Y."/>
            <person name="Zwiers L.-H."/>
            <person name="Turgeon B."/>
            <person name="Goodwin S."/>
            <person name="Spatafora J."/>
            <person name="Crous P."/>
            <person name="Grigoriev I."/>
        </authorList>
    </citation>
    <scope>NUCLEOTIDE SEQUENCE</scope>
    <source>
        <strain evidence="5">ATCC 74209</strain>
    </source>
</reference>
<dbReference type="InterPro" id="IPR003165">
    <property type="entry name" value="Piwi"/>
</dbReference>
<dbReference type="SUPFAM" id="SSF53098">
    <property type="entry name" value="Ribonuclease H-like"/>
    <property type="match status" value="1"/>
</dbReference>
<sequence>MNQCRNGTFPQPDAAVTALENATVKDLSVAFASASVGGDKLPRRPGYGTLGRPVVLWTNYFKLQGIDTSKANFYRYSLSFPNILNLKEFPKPKRKRTIQLLLQEQPFNGTSCASDWAQVVISTRKLGFGDGTDKAHYDIEWYPADGQPLPPASPDDSEEIKKARKRNTIQVLVELIETVSLSELMKDLEFSVSGALYPAKMEMIQTLNIILSLGPSTDANIVTVGQNRYYPIQGHDQFAPYNLGQGLQALRGYFSSARTSVGRILLNINVATGSFYKAGPLLDLMREFGQPENATQHKKLANFVKKLRFETNYLPDKGKDGKPKKGNAGKSAVKRKVHTISDLSQFKQNAGNIKFTQINASGQRKQISVEQYFLQEYGIKLQVPGAPVVNYGTKDDPKWIPAELCTVLPGQAAKRILAPDQTRGMIDFAARPPSENALSIIGDGLKVAKVVEGLNSHLIRFGVKVDPNMLTVLGRILEAPTLNFGAVGHKPRDGKWNLTNDDAKRSKRKFFKGATINNWNCLVINEKWPTVPRELSLVDELKKFRQVLVEYGLTMGPVQTPQSVTIDSGHLLDKNSVAVRQAINGALRQFGAKPQFLFVLLPSDNAFLYDCIKYVCDVQYGIPNVCNIGKKFFKEKGQPQYQANVGLKFNLKMGGINHAIRLDELKPLDPKTIVFGIDVTHPSPGSSEDAPSIAGVVASSNSLFTQYPASIRAQKGRQEMVAGLAEMVIERIRLWQNVNKDLPNKVIVYRDGVSEGQYALVLEKEYPAFVEAFNKLYGPQQKHPKISIITVGKRHHTRFYPTKESDTDKTGNPLPGTVVDRGVTGERLFDFFLLAHQGLQGTSKPCHYVVLKDENNFGADQLQKLTHNLCYTFGRATRSVSLCPPAYYADLLCERGRSYLHNVLKNDSGMKDANVWTSGVHQAVKDAMFYL</sequence>
<evidence type="ECO:0000256" key="1">
    <source>
        <dbReference type="RuleBase" id="RU361178"/>
    </source>
</evidence>
<dbReference type="InterPro" id="IPR032474">
    <property type="entry name" value="Argonaute_N"/>
</dbReference>
<feature type="domain" description="PAZ" evidence="3">
    <location>
        <begin position="280"/>
        <end position="409"/>
    </location>
</feature>
<dbReference type="InterPro" id="IPR032472">
    <property type="entry name" value="ArgoL2"/>
</dbReference>
<comment type="similarity">
    <text evidence="1">Belongs to the argonaute family.</text>
</comment>
<evidence type="ECO:0000313" key="6">
    <source>
        <dbReference type="Proteomes" id="UP000799536"/>
    </source>
</evidence>
<dbReference type="Pfam" id="PF16488">
    <property type="entry name" value="ArgoL2"/>
    <property type="match status" value="1"/>
</dbReference>
<dbReference type="Pfam" id="PF08699">
    <property type="entry name" value="ArgoL1"/>
    <property type="match status" value="1"/>
</dbReference>
<feature type="region of interest" description="Disordered" evidence="2">
    <location>
        <begin position="314"/>
        <end position="334"/>
    </location>
</feature>
<accession>A0A9P4JI24</accession>
<dbReference type="InterPro" id="IPR045246">
    <property type="entry name" value="Piwi_ago-like"/>
</dbReference>
<dbReference type="PROSITE" id="PS50822">
    <property type="entry name" value="PIWI"/>
    <property type="match status" value="1"/>
</dbReference>
<dbReference type="Gene3D" id="2.170.260.10">
    <property type="entry name" value="paz domain"/>
    <property type="match status" value="1"/>
</dbReference>
<dbReference type="PROSITE" id="PS50821">
    <property type="entry name" value="PAZ"/>
    <property type="match status" value="1"/>
</dbReference>